<comment type="caution">
    <text evidence="1">The sequence shown here is derived from an EMBL/GenBank/DDBJ whole genome shotgun (WGS) entry which is preliminary data.</text>
</comment>
<proteinExistence type="predicted"/>
<name>A0AAV3RHS6_LITER</name>
<accession>A0AAV3RHS6</accession>
<reference evidence="1 2" key="1">
    <citation type="submission" date="2024-01" db="EMBL/GenBank/DDBJ databases">
        <title>The complete chloroplast genome sequence of Lithospermum erythrorhizon: insights into the phylogenetic relationship among Boraginaceae species and the maternal lineages of purple gromwells.</title>
        <authorList>
            <person name="Okada T."/>
            <person name="Watanabe K."/>
        </authorList>
    </citation>
    <scope>NUCLEOTIDE SEQUENCE [LARGE SCALE GENOMIC DNA]</scope>
</reference>
<evidence type="ECO:0000313" key="2">
    <source>
        <dbReference type="Proteomes" id="UP001454036"/>
    </source>
</evidence>
<keyword evidence="2" id="KW-1185">Reference proteome</keyword>
<dbReference type="Proteomes" id="UP001454036">
    <property type="component" value="Unassembled WGS sequence"/>
</dbReference>
<gene>
    <name evidence="1" type="ORF">LIER_28189</name>
</gene>
<sequence>MSRYALYKIHTSIAHKKSYLKGQEDRGVIVDNAKVGGEDEGDLEIPEDQIDVHEVDEGDESGFEDDDVEPIIIDDKVGVVVNVPPEAMTFIGDVQIDQQILQADEELGKIAEELQTYSSIGSDMDMDAPENVLNEIDQHNYLGHHRVKGFNDDVPPLVPKAPVSKKPFLVNMLAFNKVNDEPKRRVQNANMDTPFYFHSKTSIASALKKCEV</sequence>
<dbReference type="AlphaFoldDB" id="A0AAV3RHS6"/>
<organism evidence="1 2">
    <name type="scientific">Lithospermum erythrorhizon</name>
    <name type="common">Purple gromwell</name>
    <name type="synonym">Lithospermum officinale var. erythrorhizon</name>
    <dbReference type="NCBI Taxonomy" id="34254"/>
    <lineage>
        <taxon>Eukaryota</taxon>
        <taxon>Viridiplantae</taxon>
        <taxon>Streptophyta</taxon>
        <taxon>Embryophyta</taxon>
        <taxon>Tracheophyta</taxon>
        <taxon>Spermatophyta</taxon>
        <taxon>Magnoliopsida</taxon>
        <taxon>eudicotyledons</taxon>
        <taxon>Gunneridae</taxon>
        <taxon>Pentapetalae</taxon>
        <taxon>asterids</taxon>
        <taxon>lamiids</taxon>
        <taxon>Boraginales</taxon>
        <taxon>Boraginaceae</taxon>
        <taxon>Boraginoideae</taxon>
        <taxon>Lithospermeae</taxon>
        <taxon>Lithospermum</taxon>
    </lineage>
</organism>
<evidence type="ECO:0000313" key="1">
    <source>
        <dbReference type="EMBL" id="GAA0174901.1"/>
    </source>
</evidence>
<protein>
    <submittedName>
        <fullName evidence="1">Uncharacterized protein</fullName>
    </submittedName>
</protein>
<dbReference type="EMBL" id="BAABME010009295">
    <property type="protein sequence ID" value="GAA0174901.1"/>
    <property type="molecule type" value="Genomic_DNA"/>
</dbReference>